<dbReference type="Gene3D" id="3.10.129.10">
    <property type="entry name" value="Hotdog Thioesterase"/>
    <property type="match status" value="1"/>
</dbReference>
<evidence type="ECO:0000313" key="3">
    <source>
        <dbReference type="Proteomes" id="UP000608923"/>
    </source>
</evidence>
<accession>A0A8H9IP22</accession>
<dbReference type="CDD" id="cd03454">
    <property type="entry name" value="YdeM"/>
    <property type="match status" value="1"/>
</dbReference>
<organism evidence="2 3">
    <name type="scientific">Alcaligenes pakistanensis</name>
    <dbReference type="NCBI Taxonomy" id="1482717"/>
    <lineage>
        <taxon>Bacteria</taxon>
        <taxon>Pseudomonadati</taxon>
        <taxon>Pseudomonadota</taxon>
        <taxon>Betaproteobacteria</taxon>
        <taxon>Burkholderiales</taxon>
        <taxon>Alcaligenaceae</taxon>
        <taxon>Alcaligenes</taxon>
    </lineage>
</organism>
<dbReference type="AlphaFoldDB" id="A0A8H9IP22"/>
<keyword evidence="3" id="KW-1185">Reference proteome</keyword>
<sequence>MGLFWLHNYMKFAEFEVGMLIKHPLVPVTREEMLEFAQKYDPQSFHIDDKQAEQGHWGGLIASGWLTCGKTMRMAVDSALHDSESFGSPGLERLRWVLPVREGDSIRLEATVLSKRVSSSRSDLGIVRWSWNVYNQRDELVLELEATSMFELKP</sequence>
<protein>
    <submittedName>
        <fullName evidence="2">Acyl dehydratase</fullName>
    </submittedName>
</protein>
<dbReference type="InterPro" id="IPR052342">
    <property type="entry name" value="MCH/BMMD"/>
</dbReference>
<dbReference type="EMBL" id="BMZN01000002">
    <property type="protein sequence ID" value="GHC44350.1"/>
    <property type="molecule type" value="Genomic_DNA"/>
</dbReference>
<gene>
    <name evidence="2" type="ORF">GCM10010096_14450</name>
</gene>
<proteinExistence type="predicted"/>
<dbReference type="InterPro" id="IPR002539">
    <property type="entry name" value="MaoC-like_dom"/>
</dbReference>
<dbReference type="SUPFAM" id="SSF54637">
    <property type="entry name" value="Thioesterase/thiol ester dehydrase-isomerase"/>
    <property type="match status" value="1"/>
</dbReference>
<feature type="domain" description="MaoC-like" evidence="1">
    <location>
        <begin position="21"/>
        <end position="119"/>
    </location>
</feature>
<reference evidence="3" key="1">
    <citation type="journal article" date="2019" name="Int. J. Syst. Evol. Microbiol.">
        <title>The Global Catalogue of Microorganisms (GCM) 10K type strain sequencing project: providing services to taxonomists for standard genome sequencing and annotation.</title>
        <authorList>
            <consortium name="The Broad Institute Genomics Platform"/>
            <consortium name="The Broad Institute Genome Sequencing Center for Infectious Disease"/>
            <person name="Wu L."/>
            <person name="Ma J."/>
        </authorList>
    </citation>
    <scope>NUCLEOTIDE SEQUENCE [LARGE SCALE GENOMIC DNA]</scope>
    <source>
        <strain evidence="3">KCTC 42083</strain>
    </source>
</reference>
<name>A0A8H9IP22_9BURK</name>
<evidence type="ECO:0000313" key="2">
    <source>
        <dbReference type="EMBL" id="GHC44350.1"/>
    </source>
</evidence>
<dbReference type="InterPro" id="IPR029069">
    <property type="entry name" value="HotDog_dom_sf"/>
</dbReference>
<evidence type="ECO:0000259" key="1">
    <source>
        <dbReference type="Pfam" id="PF01575"/>
    </source>
</evidence>
<dbReference type="Pfam" id="PF01575">
    <property type="entry name" value="MaoC_dehydratas"/>
    <property type="match status" value="1"/>
</dbReference>
<dbReference type="Proteomes" id="UP000608923">
    <property type="component" value="Unassembled WGS sequence"/>
</dbReference>
<dbReference type="PANTHER" id="PTHR43664:SF1">
    <property type="entry name" value="BETA-METHYLMALYL-COA DEHYDRATASE"/>
    <property type="match status" value="1"/>
</dbReference>
<comment type="caution">
    <text evidence="2">The sequence shown here is derived from an EMBL/GenBank/DDBJ whole genome shotgun (WGS) entry which is preliminary data.</text>
</comment>
<dbReference type="PANTHER" id="PTHR43664">
    <property type="entry name" value="MONOAMINE OXIDASE-RELATED"/>
    <property type="match status" value="1"/>
</dbReference>